<dbReference type="InterPro" id="IPR051339">
    <property type="entry name" value="DnaJ_subfamily_B"/>
</dbReference>
<organism evidence="3 4">
    <name type="scientific">Fopius arisanus</name>
    <dbReference type="NCBI Taxonomy" id="64838"/>
    <lineage>
        <taxon>Eukaryota</taxon>
        <taxon>Metazoa</taxon>
        <taxon>Ecdysozoa</taxon>
        <taxon>Arthropoda</taxon>
        <taxon>Hexapoda</taxon>
        <taxon>Insecta</taxon>
        <taxon>Pterygota</taxon>
        <taxon>Neoptera</taxon>
        <taxon>Endopterygota</taxon>
        <taxon>Hymenoptera</taxon>
        <taxon>Apocrita</taxon>
        <taxon>Ichneumonoidea</taxon>
        <taxon>Braconidae</taxon>
        <taxon>Opiinae</taxon>
        <taxon>Fopius</taxon>
    </lineage>
</organism>
<dbReference type="FunFam" id="2.60.260.20:FF:000006">
    <property type="entry name" value="DnaJ subfamily B member 13"/>
    <property type="match status" value="1"/>
</dbReference>
<evidence type="ECO:0000259" key="2">
    <source>
        <dbReference type="PROSITE" id="PS50076"/>
    </source>
</evidence>
<dbReference type="InterPro" id="IPR036869">
    <property type="entry name" value="J_dom_sf"/>
</dbReference>
<dbReference type="GO" id="GO:0051082">
    <property type="term" value="F:unfolded protein binding"/>
    <property type="evidence" value="ECO:0007669"/>
    <property type="project" value="InterPro"/>
</dbReference>
<reference evidence="4" key="1">
    <citation type="submission" date="2025-08" db="UniProtKB">
        <authorList>
            <consortium name="RefSeq"/>
        </authorList>
    </citation>
    <scope>IDENTIFICATION</scope>
    <source>
        <strain evidence="4">USDA-PBARC FA_bdor</strain>
        <tissue evidence="4">Whole organism</tissue>
    </source>
</reference>
<dbReference type="FunFam" id="2.60.260.20:FF:000002">
    <property type="entry name" value="Dnaj homolog subfamily b member"/>
    <property type="match status" value="1"/>
</dbReference>
<dbReference type="InterPro" id="IPR002939">
    <property type="entry name" value="DnaJ_C"/>
</dbReference>
<dbReference type="InterPro" id="IPR008971">
    <property type="entry name" value="HSP40/DnaJ_pept-bd"/>
</dbReference>
<dbReference type="CDD" id="cd06257">
    <property type="entry name" value="DnaJ"/>
    <property type="match status" value="1"/>
</dbReference>
<dbReference type="InterPro" id="IPR018253">
    <property type="entry name" value="DnaJ_domain_CS"/>
</dbReference>
<accession>A0A9R1T9A8</accession>
<dbReference type="GO" id="GO:0006457">
    <property type="term" value="P:protein folding"/>
    <property type="evidence" value="ECO:0007669"/>
    <property type="project" value="InterPro"/>
</dbReference>
<sequence>MCSPFCCPPKCHIDYYGVLRLTRDCTDLEIKKAFRRLAIDYHPVGGKNGDFLDVFTLVAEAYEVLSDPLKRSIYDQYGEIGLKIGMPSPHGQIPPYVFHGNPMQTYNEFFGSESPYADLLDFLEDKQLLERITKGQGINRKDDDFEISLQLQLIEIFRGALKKLKFERLVFADAEKTFTKIEEKIFTIKIEPGLKTGTKIVFPEEGNQNPTTIPADIVFITADTPHETFQRENDNLLMTTSVTLNEALTGTVIKIDTLDARTLRIPITSIITPNYRKVVAGEGLPLMHEPTRRGDLVISFLIEFPMYLPVTSKNYVREALDETKLTILPDCN</sequence>
<dbReference type="SUPFAM" id="SSF46565">
    <property type="entry name" value="Chaperone J-domain"/>
    <property type="match status" value="1"/>
</dbReference>
<gene>
    <name evidence="4" type="primary">LOC105267701</name>
</gene>
<dbReference type="PRINTS" id="PR00625">
    <property type="entry name" value="JDOMAIN"/>
</dbReference>
<dbReference type="GO" id="GO:0005829">
    <property type="term" value="C:cytosol"/>
    <property type="evidence" value="ECO:0007669"/>
    <property type="project" value="TreeGrafter"/>
</dbReference>
<name>A0A9R1T9A8_9HYME</name>
<dbReference type="CDD" id="cd10747">
    <property type="entry name" value="DnaJ_C"/>
    <property type="match status" value="1"/>
</dbReference>
<dbReference type="PROSITE" id="PS50076">
    <property type="entry name" value="DNAJ_2"/>
    <property type="match status" value="1"/>
</dbReference>
<dbReference type="RefSeq" id="XP_011305046.1">
    <property type="nucleotide sequence ID" value="XM_011306744.1"/>
</dbReference>
<dbReference type="Gene3D" id="2.60.260.20">
    <property type="entry name" value="Urease metallochaperone UreE, N-terminal domain"/>
    <property type="match status" value="2"/>
</dbReference>
<dbReference type="SUPFAM" id="SSF49493">
    <property type="entry name" value="HSP40/DnaJ peptide-binding domain"/>
    <property type="match status" value="2"/>
</dbReference>
<dbReference type="Gene3D" id="1.10.287.110">
    <property type="entry name" value="DnaJ domain"/>
    <property type="match status" value="1"/>
</dbReference>
<dbReference type="SMART" id="SM00271">
    <property type="entry name" value="DnaJ"/>
    <property type="match status" value="1"/>
</dbReference>
<keyword evidence="3" id="KW-1185">Reference proteome</keyword>
<dbReference type="GeneID" id="105267701"/>
<evidence type="ECO:0000313" key="4">
    <source>
        <dbReference type="RefSeq" id="XP_011305046.1"/>
    </source>
</evidence>
<dbReference type="KEGG" id="fas:105267701"/>
<dbReference type="OrthoDB" id="550424at2759"/>
<feature type="domain" description="J" evidence="2">
    <location>
        <begin position="14"/>
        <end position="78"/>
    </location>
</feature>
<dbReference type="InterPro" id="IPR001623">
    <property type="entry name" value="DnaJ_domain"/>
</dbReference>
<dbReference type="PANTHER" id="PTHR24078">
    <property type="entry name" value="DNAJ HOMOLOG SUBFAMILY C MEMBER"/>
    <property type="match status" value="1"/>
</dbReference>
<protein>
    <submittedName>
        <fullName evidence="4">DnaJ homolog subfamily B member 13-like</fullName>
    </submittedName>
</protein>
<dbReference type="Pfam" id="PF01556">
    <property type="entry name" value="DnaJ_C"/>
    <property type="match status" value="1"/>
</dbReference>
<dbReference type="PANTHER" id="PTHR24078:SF519">
    <property type="entry name" value="DNAJ HOMOLOG SUBFAMILY B MEMBER 13"/>
    <property type="match status" value="1"/>
</dbReference>
<dbReference type="PROSITE" id="PS00636">
    <property type="entry name" value="DNAJ_1"/>
    <property type="match status" value="1"/>
</dbReference>
<dbReference type="GO" id="GO:0051087">
    <property type="term" value="F:protein-folding chaperone binding"/>
    <property type="evidence" value="ECO:0007669"/>
    <property type="project" value="TreeGrafter"/>
</dbReference>
<dbReference type="AlphaFoldDB" id="A0A9R1T9A8"/>
<dbReference type="Proteomes" id="UP000694866">
    <property type="component" value="Unplaced"/>
</dbReference>
<evidence type="ECO:0000313" key="3">
    <source>
        <dbReference type="Proteomes" id="UP000694866"/>
    </source>
</evidence>
<dbReference type="Pfam" id="PF00226">
    <property type="entry name" value="DnaJ"/>
    <property type="match status" value="1"/>
</dbReference>
<evidence type="ECO:0000256" key="1">
    <source>
        <dbReference type="ARBA" id="ARBA00023186"/>
    </source>
</evidence>
<proteinExistence type="predicted"/>
<keyword evidence="1" id="KW-0143">Chaperone</keyword>